<dbReference type="AlphaFoldDB" id="A0A5N6U0W8"/>
<reference evidence="1 2" key="1">
    <citation type="submission" date="2019-04" db="EMBL/GenBank/DDBJ databases">
        <title>Friends and foes A comparative genomics study of 23 Aspergillus species from section Flavi.</title>
        <authorList>
            <consortium name="DOE Joint Genome Institute"/>
            <person name="Kjaerbolling I."/>
            <person name="Vesth T."/>
            <person name="Frisvad J.C."/>
            <person name="Nybo J.L."/>
            <person name="Theobald S."/>
            <person name="Kildgaard S."/>
            <person name="Isbrandt T."/>
            <person name="Kuo A."/>
            <person name="Sato A."/>
            <person name="Lyhne E.K."/>
            <person name="Kogle M.E."/>
            <person name="Wiebenga A."/>
            <person name="Kun R.S."/>
            <person name="Lubbers R.J."/>
            <person name="Makela M.R."/>
            <person name="Barry K."/>
            <person name="Chovatia M."/>
            <person name="Clum A."/>
            <person name="Daum C."/>
            <person name="Haridas S."/>
            <person name="He G."/>
            <person name="LaButti K."/>
            <person name="Lipzen A."/>
            <person name="Mondo S."/>
            <person name="Riley R."/>
            <person name="Salamov A."/>
            <person name="Simmons B.A."/>
            <person name="Magnuson J.K."/>
            <person name="Henrissat B."/>
            <person name="Mortensen U.H."/>
            <person name="Larsen T.O."/>
            <person name="Devries R.P."/>
            <person name="Grigoriev I.V."/>
            <person name="Machida M."/>
            <person name="Baker S.E."/>
            <person name="Andersen M.R."/>
        </authorList>
    </citation>
    <scope>NUCLEOTIDE SEQUENCE [LARGE SCALE GENOMIC DNA]</scope>
    <source>
        <strain evidence="1 2">IBT 18842</strain>
    </source>
</reference>
<accession>A0A5N6U0W8</accession>
<sequence>MAATLPTGLTREQRTVLTRLRKLSECEDIISIEKCKKIGIEVIPLGLQGRPNPTDSPFFGNFFEPLTEKFMEENPINTIGLEKRLKNYPRMLTFREYDAEAAAAATEAAAVGARSGVFVRNEWETHVCLEGISHIFYNHIFSLPRKTTFGDYGPIIVVCNWDWIEDDSPLNVVMGLGRGFTEDVGRIKMLLEVTGMVLPHVIMVMQYITPDVVGNDTLRRYELAYLLNAMKLRLENGYFGKAQPQPVLMVSFTAPQHGRILQAYIHNHTRIVVSCSQLYSFEKNETAPFELFARWFLARPVGMEAKEPKVGD</sequence>
<keyword evidence="2" id="KW-1185">Reference proteome</keyword>
<protein>
    <submittedName>
        <fullName evidence="1">Uncharacterized protein</fullName>
    </submittedName>
</protein>
<proteinExistence type="predicted"/>
<organism evidence="1 2">
    <name type="scientific">Aspergillus avenaceus</name>
    <dbReference type="NCBI Taxonomy" id="36643"/>
    <lineage>
        <taxon>Eukaryota</taxon>
        <taxon>Fungi</taxon>
        <taxon>Dikarya</taxon>
        <taxon>Ascomycota</taxon>
        <taxon>Pezizomycotina</taxon>
        <taxon>Eurotiomycetes</taxon>
        <taxon>Eurotiomycetidae</taxon>
        <taxon>Eurotiales</taxon>
        <taxon>Aspergillaceae</taxon>
        <taxon>Aspergillus</taxon>
        <taxon>Aspergillus subgen. Circumdati</taxon>
    </lineage>
</organism>
<name>A0A5N6U0W8_ASPAV</name>
<dbReference type="OrthoDB" id="4436899at2759"/>
<evidence type="ECO:0000313" key="1">
    <source>
        <dbReference type="EMBL" id="KAE8152263.1"/>
    </source>
</evidence>
<dbReference type="EMBL" id="ML742056">
    <property type="protein sequence ID" value="KAE8152263.1"/>
    <property type="molecule type" value="Genomic_DNA"/>
</dbReference>
<gene>
    <name evidence="1" type="ORF">BDV25DRAFT_138078</name>
</gene>
<evidence type="ECO:0000313" key="2">
    <source>
        <dbReference type="Proteomes" id="UP000325780"/>
    </source>
</evidence>
<dbReference type="Proteomes" id="UP000325780">
    <property type="component" value="Unassembled WGS sequence"/>
</dbReference>